<dbReference type="PANTHER" id="PTHR24421:SF55">
    <property type="entry name" value="SENSOR HISTIDINE KINASE YDFH"/>
    <property type="match status" value="1"/>
</dbReference>
<dbReference type="Pfam" id="PF07730">
    <property type="entry name" value="HisKA_3"/>
    <property type="match status" value="1"/>
</dbReference>
<keyword evidence="3" id="KW-0808">Transferase</keyword>
<dbReference type="RefSeq" id="WP_132848353.1">
    <property type="nucleotide sequence ID" value="NZ_CP058648.1"/>
</dbReference>
<dbReference type="InterPro" id="IPR003594">
    <property type="entry name" value="HATPase_dom"/>
</dbReference>
<evidence type="ECO:0000256" key="1">
    <source>
        <dbReference type="ARBA" id="ARBA00000085"/>
    </source>
</evidence>
<dbReference type="EMBL" id="SLYC01000014">
    <property type="protein sequence ID" value="TCQ02630.1"/>
    <property type="molecule type" value="Genomic_DNA"/>
</dbReference>
<sequence length="467" mass="52827">MEFNFNNTYVFIFFIYGLAFFSMGISALQQNATTGSKLNIAIHIKYLGCFGVIHGIMEWVVMIRIALMDTTGRLYLLILAIFLNAISFVFLLIFGIKLIESRGKYYRIFEKIPYILLALWIVAFIATFTTSKNNFIYYLIIDDIAARYFIGFPGGMVTAWALVRNARELLNLPIKNVVRKYYALAIPFATYGVLAGLVVEKRSFFPANIINKELFKSLFGFPVELGRALSALAITILFISIIDLIKWESNEIMTKLSKQNIISDERKKLGQELHDVVIQNLFATGLHIENIIESVEVEQQVKDLLLVKENLNYTIEQVRGFIKEFSSKSDSIEGLYIKLQDMIVKYESITGISIKLNFEISDIIINDISALKLTQLYYIVQEAVSNSIKHSDASIIEISITPKAKQIIALIKDNGKGFDVDKVFSENCYGLITMKERAISISSKLIINSSSRGTEVILNIPRGANLL</sequence>
<evidence type="ECO:0000256" key="4">
    <source>
        <dbReference type="ARBA" id="ARBA00022777"/>
    </source>
</evidence>
<protein>
    <recommendedName>
        <fullName evidence="2">histidine kinase</fullName>
        <ecNumber evidence="2">2.7.13.3</ecNumber>
    </recommendedName>
</protein>
<evidence type="ECO:0000256" key="2">
    <source>
        <dbReference type="ARBA" id="ARBA00012438"/>
    </source>
</evidence>
<keyword evidence="6" id="KW-0812">Transmembrane</keyword>
<dbReference type="GO" id="GO:0016020">
    <property type="term" value="C:membrane"/>
    <property type="evidence" value="ECO:0007669"/>
    <property type="project" value="InterPro"/>
</dbReference>
<dbReference type="Pfam" id="PF02518">
    <property type="entry name" value="HATPase_c"/>
    <property type="match status" value="1"/>
</dbReference>
<evidence type="ECO:0000259" key="8">
    <source>
        <dbReference type="Pfam" id="PF07730"/>
    </source>
</evidence>
<keyword evidence="10" id="KW-1185">Reference proteome</keyword>
<keyword evidence="6" id="KW-1133">Transmembrane helix</keyword>
<dbReference type="Proteomes" id="UP000295504">
    <property type="component" value="Unassembled WGS sequence"/>
</dbReference>
<dbReference type="InterPro" id="IPR050482">
    <property type="entry name" value="Sensor_HK_TwoCompSys"/>
</dbReference>
<evidence type="ECO:0000259" key="7">
    <source>
        <dbReference type="Pfam" id="PF02518"/>
    </source>
</evidence>
<dbReference type="GO" id="GO:0000155">
    <property type="term" value="F:phosphorelay sensor kinase activity"/>
    <property type="evidence" value="ECO:0007669"/>
    <property type="project" value="InterPro"/>
</dbReference>
<dbReference type="EC" id="2.7.13.3" evidence="2"/>
<dbReference type="InterPro" id="IPR011712">
    <property type="entry name" value="Sig_transdc_His_kin_sub3_dim/P"/>
</dbReference>
<feature type="domain" description="Signal transduction histidine kinase subgroup 3 dimerisation and phosphoacceptor" evidence="8">
    <location>
        <begin position="265"/>
        <end position="326"/>
    </location>
</feature>
<feature type="transmembrane region" description="Helical" evidence="6">
    <location>
        <begin position="46"/>
        <end position="68"/>
    </location>
</feature>
<evidence type="ECO:0000313" key="9">
    <source>
        <dbReference type="EMBL" id="TCQ02630.1"/>
    </source>
</evidence>
<dbReference type="Gene3D" id="1.20.5.1930">
    <property type="match status" value="1"/>
</dbReference>
<proteinExistence type="predicted"/>
<reference evidence="9 10" key="1">
    <citation type="submission" date="2019-03" db="EMBL/GenBank/DDBJ databases">
        <title>Genomic Encyclopedia of Type Strains, Phase IV (KMG-IV): sequencing the most valuable type-strain genomes for metagenomic binning, comparative biology and taxonomic classification.</title>
        <authorList>
            <person name="Goeker M."/>
        </authorList>
    </citation>
    <scope>NUCLEOTIDE SEQUENCE [LARGE SCALE GENOMIC DNA]</scope>
    <source>
        <strain evidence="9 10">DSM 100013</strain>
    </source>
</reference>
<dbReference type="PANTHER" id="PTHR24421">
    <property type="entry name" value="NITRATE/NITRITE SENSOR PROTEIN NARX-RELATED"/>
    <property type="match status" value="1"/>
</dbReference>
<gene>
    <name evidence="9" type="ORF">EDD79_101445</name>
</gene>
<feature type="transmembrane region" description="Helical" evidence="6">
    <location>
        <begin position="6"/>
        <end position="25"/>
    </location>
</feature>
<dbReference type="GO" id="GO:0046983">
    <property type="term" value="F:protein dimerization activity"/>
    <property type="evidence" value="ECO:0007669"/>
    <property type="project" value="InterPro"/>
</dbReference>
<name>A0A4R2TGB4_9FIRM</name>
<feature type="domain" description="Histidine kinase/HSP90-like ATPase" evidence="7">
    <location>
        <begin position="374"/>
        <end position="462"/>
    </location>
</feature>
<dbReference type="Gene3D" id="3.30.565.10">
    <property type="entry name" value="Histidine kinase-like ATPase, C-terminal domain"/>
    <property type="match status" value="1"/>
</dbReference>
<feature type="transmembrane region" description="Helical" evidence="6">
    <location>
        <begin position="74"/>
        <end position="99"/>
    </location>
</feature>
<dbReference type="CDD" id="cd16917">
    <property type="entry name" value="HATPase_UhpB-NarQ-NarX-like"/>
    <property type="match status" value="1"/>
</dbReference>
<dbReference type="AlphaFoldDB" id="A0A4R2TGB4"/>
<keyword evidence="5" id="KW-0902">Two-component regulatory system</keyword>
<evidence type="ECO:0000256" key="5">
    <source>
        <dbReference type="ARBA" id="ARBA00023012"/>
    </source>
</evidence>
<evidence type="ECO:0000313" key="10">
    <source>
        <dbReference type="Proteomes" id="UP000295504"/>
    </source>
</evidence>
<feature type="transmembrane region" description="Helical" evidence="6">
    <location>
        <begin position="181"/>
        <end position="199"/>
    </location>
</feature>
<comment type="catalytic activity">
    <reaction evidence="1">
        <text>ATP + protein L-histidine = ADP + protein N-phospho-L-histidine.</text>
        <dbReference type="EC" id="2.7.13.3"/>
    </reaction>
</comment>
<keyword evidence="4 9" id="KW-0418">Kinase</keyword>
<comment type="caution">
    <text evidence="9">The sequence shown here is derived from an EMBL/GenBank/DDBJ whole genome shotgun (WGS) entry which is preliminary data.</text>
</comment>
<keyword evidence="6" id="KW-0472">Membrane</keyword>
<dbReference type="SUPFAM" id="SSF55874">
    <property type="entry name" value="ATPase domain of HSP90 chaperone/DNA topoisomerase II/histidine kinase"/>
    <property type="match status" value="1"/>
</dbReference>
<dbReference type="InterPro" id="IPR036890">
    <property type="entry name" value="HATPase_C_sf"/>
</dbReference>
<accession>A0A4R2TGB4</accession>
<feature type="transmembrane region" description="Helical" evidence="6">
    <location>
        <begin position="135"/>
        <end position="160"/>
    </location>
</feature>
<organism evidence="9 10">
    <name type="scientific">Serpentinicella alkaliphila</name>
    <dbReference type="NCBI Taxonomy" id="1734049"/>
    <lineage>
        <taxon>Bacteria</taxon>
        <taxon>Bacillati</taxon>
        <taxon>Bacillota</taxon>
        <taxon>Clostridia</taxon>
        <taxon>Peptostreptococcales</taxon>
        <taxon>Natronincolaceae</taxon>
        <taxon>Serpentinicella</taxon>
    </lineage>
</organism>
<feature type="transmembrane region" description="Helical" evidence="6">
    <location>
        <begin position="225"/>
        <end position="245"/>
    </location>
</feature>
<dbReference type="OrthoDB" id="9781904at2"/>
<evidence type="ECO:0000256" key="3">
    <source>
        <dbReference type="ARBA" id="ARBA00022679"/>
    </source>
</evidence>
<evidence type="ECO:0000256" key="6">
    <source>
        <dbReference type="SAM" id="Phobius"/>
    </source>
</evidence>
<feature type="transmembrane region" description="Helical" evidence="6">
    <location>
        <begin position="111"/>
        <end position="129"/>
    </location>
</feature>